<evidence type="ECO:0000313" key="2">
    <source>
        <dbReference type="Proteomes" id="UP000271683"/>
    </source>
</evidence>
<dbReference type="RefSeq" id="WP_071806602.1">
    <property type="nucleotide sequence ID" value="NZ_RJKL01000001.1"/>
</dbReference>
<evidence type="ECO:0000313" key="1">
    <source>
        <dbReference type="EMBL" id="ROP30673.1"/>
    </source>
</evidence>
<dbReference type="AlphaFoldDB" id="A0A3N1GK52"/>
<protein>
    <recommendedName>
        <fullName evidence="3">Polymerase nucleotidyl transferase domain-containing protein</fullName>
    </recommendedName>
</protein>
<dbReference type="OrthoDB" id="4162222at2"/>
<dbReference type="EMBL" id="RJKL01000001">
    <property type="protein sequence ID" value="ROP30673.1"/>
    <property type="molecule type" value="Genomic_DNA"/>
</dbReference>
<accession>A0A3N1GK52</accession>
<proteinExistence type="predicted"/>
<reference evidence="1 2" key="1">
    <citation type="submission" date="2018-11" db="EMBL/GenBank/DDBJ databases">
        <title>Sequencing the genomes of 1000 actinobacteria strains.</title>
        <authorList>
            <person name="Klenk H.-P."/>
        </authorList>
    </citation>
    <scope>NUCLEOTIDE SEQUENCE [LARGE SCALE GENOMIC DNA]</scope>
    <source>
        <strain evidence="1 2">DSM 43634</strain>
    </source>
</reference>
<name>A0A3N1GK52_9ACTN</name>
<gene>
    <name evidence="1" type="ORF">EDD30_3531</name>
</gene>
<sequence>MIARAPRSEWTTAILDTPGLVPPDATASFIGGSVARGWQHARSDADVYVVLSQPWTGPANGMNTVALSPGVVPTQITHLDDRRWELRYWTEGQVSQLFEKTGWDVFSADDPTGRRITPYEVAFLCRLATALPISGVSWLHEAGQRLKASAFRAILTVRALNDADAAVEDALGMVESGDLGSAVLAARTAFGAAVDALTLHHGEYGLEAKWQDRRVRATQPALLPIGVYRDFITLRSLDPRSPTDWIMSVLEWCRRVALEVEVTA</sequence>
<evidence type="ECO:0008006" key="3">
    <source>
        <dbReference type="Google" id="ProtNLM"/>
    </source>
</evidence>
<dbReference type="Proteomes" id="UP000271683">
    <property type="component" value="Unassembled WGS sequence"/>
</dbReference>
<comment type="caution">
    <text evidence="1">The sequence shown here is derived from an EMBL/GenBank/DDBJ whole genome shotgun (WGS) entry which is preliminary data.</text>
</comment>
<dbReference type="SUPFAM" id="SSF81301">
    <property type="entry name" value="Nucleotidyltransferase"/>
    <property type="match status" value="1"/>
</dbReference>
<dbReference type="InterPro" id="IPR043519">
    <property type="entry name" value="NT_sf"/>
</dbReference>
<organism evidence="1 2">
    <name type="scientific">Couchioplanes caeruleus</name>
    <dbReference type="NCBI Taxonomy" id="56438"/>
    <lineage>
        <taxon>Bacteria</taxon>
        <taxon>Bacillati</taxon>
        <taxon>Actinomycetota</taxon>
        <taxon>Actinomycetes</taxon>
        <taxon>Micromonosporales</taxon>
        <taxon>Micromonosporaceae</taxon>
        <taxon>Couchioplanes</taxon>
    </lineage>
</organism>